<keyword evidence="2" id="KW-1185">Reference proteome</keyword>
<dbReference type="Proteomes" id="UP001459277">
    <property type="component" value="Unassembled WGS sequence"/>
</dbReference>
<dbReference type="AlphaFoldDB" id="A0AAW2DG96"/>
<dbReference type="EMBL" id="JAZDWU010000003">
    <property type="protein sequence ID" value="KAL0009154.1"/>
    <property type="molecule type" value="Genomic_DNA"/>
</dbReference>
<organism evidence="1 2">
    <name type="scientific">Lithocarpus litseifolius</name>
    <dbReference type="NCBI Taxonomy" id="425828"/>
    <lineage>
        <taxon>Eukaryota</taxon>
        <taxon>Viridiplantae</taxon>
        <taxon>Streptophyta</taxon>
        <taxon>Embryophyta</taxon>
        <taxon>Tracheophyta</taxon>
        <taxon>Spermatophyta</taxon>
        <taxon>Magnoliopsida</taxon>
        <taxon>eudicotyledons</taxon>
        <taxon>Gunneridae</taxon>
        <taxon>Pentapetalae</taxon>
        <taxon>rosids</taxon>
        <taxon>fabids</taxon>
        <taxon>Fagales</taxon>
        <taxon>Fagaceae</taxon>
        <taxon>Lithocarpus</taxon>
    </lineage>
</organism>
<accession>A0AAW2DG96</accession>
<reference evidence="1 2" key="1">
    <citation type="submission" date="2024-01" db="EMBL/GenBank/DDBJ databases">
        <title>A telomere-to-telomere, gap-free genome of sweet tea (Lithocarpus litseifolius).</title>
        <authorList>
            <person name="Zhou J."/>
        </authorList>
    </citation>
    <scope>NUCLEOTIDE SEQUENCE [LARGE SCALE GENOMIC DNA]</scope>
    <source>
        <strain evidence="1">Zhou-2022a</strain>
        <tissue evidence="1">Leaf</tissue>
    </source>
</reference>
<gene>
    <name evidence="1" type="ORF">SO802_010656</name>
</gene>
<name>A0AAW2DG96_9ROSI</name>
<comment type="caution">
    <text evidence="1">The sequence shown here is derived from an EMBL/GenBank/DDBJ whole genome shotgun (WGS) entry which is preliminary data.</text>
</comment>
<protein>
    <submittedName>
        <fullName evidence="1">Uncharacterized protein</fullName>
    </submittedName>
</protein>
<evidence type="ECO:0000313" key="1">
    <source>
        <dbReference type="EMBL" id="KAL0009154.1"/>
    </source>
</evidence>
<evidence type="ECO:0000313" key="2">
    <source>
        <dbReference type="Proteomes" id="UP001459277"/>
    </source>
</evidence>
<proteinExistence type="predicted"/>
<sequence length="85" mass="9720">MNLELSCGLSSTQRKSFINSIFVSISFDPQEFEFGDDWAATLENHEDELNFQENLWHFENGSILLKHNGDAASVYNLDSVFESIE</sequence>